<reference evidence="1 2" key="1">
    <citation type="journal article" date="2019" name="G3 (Bethesda)">
        <title>Sequencing of a Wild Apple (Malus baccata) Genome Unravels the Differences Between Cultivated and Wild Apple Species Regarding Disease Resistance and Cold Tolerance.</title>
        <authorList>
            <person name="Chen X."/>
        </authorList>
    </citation>
    <scope>NUCLEOTIDE SEQUENCE [LARGE SCALE GENOMIC DNA]</scope>
    <source>
        <strain evidence="2">cv. Shandingzi</strain>
        <tissue evidence="1">Leaves</tissue>
    </source>
</reference>
<gene>
    <name evidence="1" type="ORF">C1H46_007194</name>
</gene>
<organism evidence="1 2">
    <name type="scientific">Malus baccata</name>
    <name type="common">Siberian crab apple</name>
    <name type="synonym">Pyrus baccata</name>
    <dbReference type="NCBI Taxonomy" id="106549"/>
    <lineage>
        <taxon>Eukaryota</taxon>
        <taxon>Viridiplantae</taxon>
        <taxon>Streptophyta</taxon>
        <taxon>Embryophyta</taxon>
        <taxon>Tracheophyta</taxon>
        <taxon>Spermatophyta</taxon>
        <taxon>Magnoliopsida</taxon>
        <taxon>eudicotyledons</taxon>
        <taxon>Gunneridae</taxon>
        <taxon>Pentapetalae</taxon>
        <taxon>rosids</taxon>
        <taxon>fabids</taxon>
        <taxon>Rosales</taxon>
        <taxon>Rosaceae</taxon>
        <taxon>Amygdaloideae</taxon>
        <taxon>Maleae</taxon>
        <taxon>Malus</taxon>
    </lineage>
</organism>
<dbReference type="STRING" id="106549.A0A540N7W0"/>
<proteinExistence type="predicted"/>
<keyword evidence="2" id="KW-1185">Reference proteome</keyword>
<protein>
    <submittedName>
        <fullName evidence="1">Uncharacterized protein</fullName>
    </submittedName>
</protein>
<sequence length="70" mass="7946">MQAHTSKGAVDGEGPAWALLRDNYILTNPKLNDWDKMPVRIFNHILLSVSPVKDTRVLSLKHVSAYTMHF</sequence>
<comment type="caution">
    <text evidence="1">The sequence shown here is derived from an EMBL/GenBank/DDBJ whole genome shotgun (WGS) entry which is preliminary data.</text>
</comment>
<accession>A0A540N7W0</accession>
<dbReference type="Proteomes" id="UP000315295">
    <property type="component" value="Unassembled WGS sequence"/>
</dbReference>
<name>A0A540N7W0_MALBA</name>
<evidence type="ECO:0000313" key="2">
    <source>
        <dbReference type="Proteomes" id="UP000315295"/>
    </source>
</evidence>
<dbReference type="AlphaFoldDB" id="A0A540N7W0"/>
<evidence type="ECO:0000313" key="1">
    <source>
        <dbReference type="EMBL" id="TQE07141.1"/>
    </source>
</evidence>
<dbReference type="EMBL" id="VIEB01000090">
    <property type="protein sequence ID" value="TQE07141.1"/>
    <property type="molecule type" value="Genomic_DNA"/>
</dbReference>